<accession>A0AAV5CHV3</accession>
<feature type="compositionally biased region" description="Acidic residues" evidence="1">
    <location>
        <begin position="18"/>
        <end position="31"/>
    </location>
</feature>
<feature type="region of interest" description="Disordered" evidence="1">
    <location>
        <begin position="1"/>
        <end position="31"/>
    </location>
</feature>
<dbReference type="Pfam" id="PF23622">
    <property type="entry name" value="LRR_At1g61320_AtMIF1"/>
    <property type="match status" value="1"/>
</dbReference>
<dbReference type="Proteomes" id="UP001054889">
    <property type="component" value="Unassembled WGS sequence"/>
</dbReference>
<dbReference type="PANTHER" id="PTHR34145">
    <property type="entry name" value="OS02G0105600 PROTEIN"/>
    <property type="match status" value="1"/>
</dbReference>
<protein>
    <recommendedName>
        <fullName evidence="6">F-box domain-containing protein</fullName>
    </recommendedName>
</protein>
<feature type="domain" description="At1g61320/AtMIF1 LRR" evidence="3">
    <location>
        <begin position="107"/>
        <end position="380"/>
    </location>
</feature>
<evidence type="ECO:0000259" key="2">
    <source>
        <dbReference type="Pfam" id="PF00646"/>
    </source>
</evidence>
<dbReference type="Pfam" id="PF00646">
    <property type="entry name" value="F-box"/>
    <property type="match status" value="1"/>
</dbReference>
<evidence type="ECO:0008006" key="6">
    <source>
        <dbReference type="Google" id="ProtNLM"/>
    </source>
</evidence>
<proteinExistence type="predicted"/>
<dbReference type="SUPFAM" id="SSF52047">
    <property type="entry name" value="RNI-like"/>
    <property type="match status" value="1"/>
</dbReference>
<dbReference type="Gene3D" id="3.80.10.10">
    <property type="entry name" value="Ribonuclease Inhibitor"/>
    <property type="match status" value="1"/>
</dbReference>
<dbReference type="InterPro" id="IPR055357">
    <property type="entry name" value="LRR_At1g61320_AtMIF1"/>
</dbReference>
<dbReference type="SUPFAM" id="SSF81383">
    <property type="entry name" value="F-box domain"/>
    <property type="match status" value="1"/>
</dbReference>
<feature type="domain" description="F-box" evidence="2">
    <location>
        <begin position="33"/>
        <end position="69"/>
    </location>
</feature>
<sequence>MSLLLGTSASKKRRAGDEAEEDEAAAAEEEDRISALPEELRLRILSLLPLKSAICTGAVSSRWRDLWARRWPDPSSLDLHLFPENTPDQILESLERRGRRRLDRFSLTIHPRNYSSPNLIEYLRRYLDYAVACDVEDLHIYMADYFMSILCSRLYFPPGTYHLARLSICRIGRVSFDISWGGNVFFSALEVIHLRSVRFVDLDNLLSSCPRLRTLDLRYCEGVRGTIECRHHLKSVTVAECNNVNKIHADRASGLRSFRLSSASFPTYDIPVTAPLQDLYISLRGPYPRKPLSYWIRALPHLANLTALTICSVALRRVYALARFGSPACLTKLRNLPNLKELQLLMFEMDSTNLAHIYVFFRTCRCPQLERLFVQLPKNSHDTSEDISLEMAEENEPDEELSEEEEPHEELCEEEETGEELSKEYETEEELLEDEILEEYMLKDDRLFYEDMYEEDPIDEDISEQSEDDLPEYGLTNLVLAKMMKFKGDYFELRLVSFLLRKATGLKKLLLVAPQGNHMEEFGEDQMDTSRFLETKLSRLERASSNAEIIVSESDHAEIQPLHSDVFAKF</sequence>
<keyword evidence="5" id="KW-1185">Reference proteome</keyword>
<reference evidence="4" key="1">
    <citation type="journal article" date="2018" name="DNA Res.">
        <title>Multiple hybrid de novo genome assembly of finger millet, an orphan allotetraploid crop.</title>
        <authorList>
            <person name="Hatakeyama M."/>
            <person name="Aluri S."/>
            <person name="Balachadran M.T."/>
            <person name="Sivarajan S.R."/>
            <person name="Patrignani A."/>
            <person name="Gruter S."/>
            <person name="Poveda L."/>
            <person name="Shimizu-Inatsugi R."/>
            <person name="Baeten J."/>
            <person name="Francoijs K.J."/>
            <person name="Nataraja K.N."/>
            <person name="Reddy Y.A.N."/>
            <person name="Phadnis S."/>
            <person name="Ravikumar R.L."/>
            <person name="Schlapbach R."/>
            <person name="Sreeman S.M."/>
            <person name="Shimizu K.K."/>
        </authorList>
    </citation>
    <scope>NUCLEOTIDE SEQUENCE</scope>
</reference>
<feature type="compositionally biased region" description="Acidic residues" evidence="1">
    <location>
        <begin position="391"/>
        <end position="419"/>
    </location>
</feature>
<dbReference type="InterPro" id="IPR053772">
    <property type="entry name" value="At1g61320/At1g61330-like"/>
</dbReference>
<organism evidence="4 5">
    <name type="scientific">Eleusine coracana subsp. coracana</name>
    <dbReference type="NCBI Taxonomy" id="191504"/>
    <lineage>
        <taxon>Eukaryota</taxon>
        <taxon>Viridiplantae</taxon>
        <taxon>Streptophyta</taxon>
        <taxon>Embryophyta</taxon>
        <taxon>Tracheophyta</taxon>
        <taxon>Spermatophyta</taxon>
        <taxon>Magnoliopsida</taxon>
        <taxon>Liliopsida</taxon>
        <taxon>Poales</taxon>
        <taxon>Poaceae</taxon>
        <taxon>PACMAD clade</taxon>
        <taxon>Chloridoideae</taxon>
        <taxon>Cynodonteae</taxon>
        <taxon>Eleusininae</taxon>
        <taxon>Eleusine</taxon>
    </lineage>
</organism>
<dbReference type="PANTHER" id="PTHR34145:SF65">
    <property type="entry name" value="FBD DOMAIN-CONTAINING PROTEIN"/>
    <property type="match status" value="1"/>
</dbReference>
<evidence type="ECO:0000259" key="3">
    <source>
        <dbReference type="Pfam" id="PF23622"/>
    </source>
</evidence>
<dbReference type="InterPro" id="IPR032675">
    <property type="entry name" value="LRR_dom_sf"/>
</dbReference>
<dbReference type="InterPro" id="IPR036047">
    <property type="entry name" value="F-box-like_dom_sf"/>
</dbReference>
<comment type="caution">
    <text evidence="4">The sequence shown here is derived from an EMBL/GenBank/DDBJ whole genome shotgun (WGS) entry which is preliminary data.</text>
</comment>
<reference evidence="4" key="2">
    <citation type="submission" date="2021-12" db="EMBL/GenBank/DDBJ databases">
        <title>Resequencing data analysis of finger millet.</title>
        <authorList>
            <person name="Hatakeyama M."/>
            <person name="Aluri S."/>
            <person name="Balachadran M.T."/>
            <person name="Sivarajan S.R."/>
            <person name="Poveda L."/>
            <person name="Shimizu-Inatsugi R."/>
            <person name="Schlapbach R."/>
            <person name="Sreeman S.M."/>
            <person name="Shimizu K.K."/>
        </authorList>
    </citation>
    <scope>NUCLEOTIDE SEQUENCE</scope>
</reference>
<name>A0AAV5CHV3_ELECO</name>
<dbReference type="EMBL" id="BQKI01000007">
    <property type="protein sequence ID" value="GJM97648.1"/>
    <property type="molecule type" value="Genomic_DNA"/>
</dbReference>
<dbReference type="AlphaFoldDB" id="A0AAV5CHV3"/>
<gene>
    <name evidence="4" type="primary">ga14588</name>
    <name evidence="4" type="ORF">PR202_ga14588</name>
</gene>
<dbReference type="InterPro" id="IPR001810">
    <property type="entry name" value="F-box_dom"/>
</dbReference>
<evidence type="ECO:0000256" key="1">
    <source>
        <dbReference type="SAM" id="MobiDB-lite"/>
    </source>
</evidence>
<evidence type="ECO:0000313" key="4">
    <source>
        <dbReference type="EMBL" id="GJM97648.1"/>
    </source>
</evidence>
<evidence type="ECO:0000313" key="5">
    <source>
        <dbReference type="Proteomes" id="UP001054889"/>
    </source>
</evidence>
<feature type="region of interest" description="Disordered" evidence="1">
    <location>
        <begin position="391"/>
        <end position="424"/>
    </location>
</feature>
<dbReference type="Gene3D" id="1.20.1280.50">
    <property type="match status" value="1"/>
</dbReference>